<dbReference type="GO" id="GO:0006412">
    <property type="term" value="P:translation"/>
    <property type="evidence" value="ECO:0007669"/>
    <property type="project" value="InterPro"/>
</dbReference>
<organism evidence="10 11">
    <name type="scientific">Caenorhabditis auriculariae</name>
    <dbReference type="NCBI Taxonomy" id="2777116"/>
    <lineage>
        <taxon>Eukaryota</taxon>
        <taxon>Metazoa</taxon>
        <taxon>Ecdysozoa</taxon>
        <taxon>Nematoda</taxon>
        <taxon>Chromadorea</taxon>
        <taxon>Rhabditida</taxon>
        <taxon>Rhabditina</taxon>
        <taxon>Rhabditomorpha</taxon>
        <taxon>Rhabditoidea</taxon>
        <taxon>Rhabditidae</taxon>
        <taxon>Peloderinae</taxon>
        <taxon>Caenorhabditis</taxon>
    </lineage>
</organism>
<dbReference type="Proteomes" id="UP000835052">
    <property type="component" value="Unassembled WGS sequence"/>
</dbReference>
<reference evidence="10" key="1">
    <citation type="submission" date="2020-10" db="EMBL/GenBank/DDBJ databases">
        <authorList>
            <person name="Kikuchi T."/>
        </authorList>
    </citation>
    <scope>NUCLEOTIDE SEQUENCE</scope>
    <source>
        <strain evidence="10">NKZ352</strain>
    </source>
</reference>
<sequence length="222" mass="24588">MRLPLERPLAVTHSQQRALVLPFAVEKMASKAAARVRKKEIVKVVHGALLRTNIKAQMASAAPPLGPQLGQRGLNVANFCKEFNKETGHIKQGVPVPTRVTVKPDRTYDLEICTPTSTWLLKQAAGVGRGKASKDEIVGQLSVKHIYEIAKLKVNDKALQGVPLEDVCKMLVKTCRTIGIQVQKEDLDPVKLKEFLTQRKETVDLQLKELAEKKAAKMLRTS</sequence>
<comment type="similarity">
    <text evidence="1 7">Belongs to the universal ribosomal protein uL11 family.</text>
</comment>
<dbReference type="InterPro" id="IPR020783">
    <property type="entry name" value="Ribosomal_uL11_C"/>
</dbReference>
<evidence type="ECO:0000313" key="11">
    <source>
        <dbReference type="Proteomes" id="UP000835052"/>
    </source>
</evidence>
<dbReference type="PANTHER" id="PTHR11661:SF1">
    <property type="entry name" value="LARGE RIBOSOMAL SUBUNIT PROTEIN UL11M"/>
    <property type="match status" value="1"/>
</dbReference>
<dbReference type="Pfam" id="PF00298">
    <property type="entry name" value="Ribosomal_L11"/>
    <property type="match status" value="1"/>
</dbReference>
<dbReference type="SUPFAM" id="SSF46906">
    <property type="entry name" value="Ribosomal protein L11, C-terminal domain"/>
    <property type="match status" value="1"/>
</dbReference>
<dbReference type="EMBL" id="CAJGYM010000203">
    <property type="protein sequence ID" value="CAD6199784.1"/>
    <property type="molecule type" value="Genomic_DNA"/>
</dbReference>
<evidence type="ECO:0000256" key="1">
    <source>
        <dbReference type="ARBA" id="ARBA00010537"/>
    </source>
</evidence>
<evidence type="ECO:0000256" key="3">
    <source>
        <dbReference type="ARBA" id="ARBA00023274"/>
    </source>
</evidence>
<evidence type="ECO:0000259" key="9">
    <source>
        <dbReference type="Pfam" id="PF03946"/>
    </source>
</evidence>
<gene>
    <name evidence="10" type="ORF">CAUJ_LOCUS15683</name>
</gene>
<comment type="caution">
    <text evidence="10">The sequence shown here is derived from an EMBL/GenBank/DDBJ whole genome shotgun (WGS) entry which is preliminary data.</text>
</comment>
<dbReference type="Gene3D" id="3.30.1550.10">
    <property type="entry name" value="Ribosomal protein L11/L12, N-terminal domain"/>
    <property type="match status" value="1"/>
</dbReference>
<dbReference type="SMART" id="SM00649">
    <property type="entry name" value="RL11"/>
    <property type="match status" value="1"/>
</dbReference>
<evidence type="ECO:0000256" key="2">
    <source>
        <dbReference type="ARBA" id="ARBA00022980"/>
    </source>
</evidence>
<comment type="subunit">
    <text evidence="4">Component of the mitochondrial ribosome large subunit (39S) which comprises a 16S rRNA and about 50 distinct proteins.</text>
</comment>
<proteinExistence type="inferred from homology"/>
<dbReference type="GO" id="GO:0003735">
    <property type="term" value="F:structural constituent of ribosome"/>
    <property type="evidence" value="ECO:0007669"/>
    <property type="project" value="InterPro"/>
</dbReference>
<evidence type="ECO:0000256" key="6">
    <source>
        <dbReference type="ARBA" id="ARBA00041455"/>
    </source>
</evidence>
<dbReference type="SUPFAM" id="SSF54747">
    <property type="entry name" value="Ribosomal L11/L12e N-terminal domain"/>
    <property type="match status" value="1"/>
</dbReference>
<dbReference type="FunFam" id="1.10.10.250:FF:000003">
    <property type="entry name" value="Mitochondrial ribosomal protein L11"/>
    <property type="match status" value="1"/>
</dbReference>
<accession>A0A8S1HUN0</accession>
<keyword evidence="2 7" id="KW-0689">Ribosomal protein</keyword>
<evidence type="ECO:0000313" key="10">
    <source>
        <dbReference type="EMBL" id="CAD6199784.1"/>
    </source>
</evidence>
<dbReference type="GO" id="GO:0070180">
    <property type="term" value="F:large ribosomal subunit rRNA binding"/>
    <property type="evidence" value="ECO:0007669"/>
    <property type="project" value="TreeGrafter"/>
</dbReference>
<evidence type="ECO:0000256" key="5">
    <source>
        <dbReference type="ARBA" id="ARBA00040104"/>
    </source>
</evidence>
<dbReference type="InterPro" id="IPR000911">
    <property type="entry name" value="Ribosomal_uL11"/>
</dbReference>
<keyword evidence="11" id="KW-1185">Reference proteome</keyword>
<dbReference type="GO" id="GO:0005762">
    <property type="term" value="C:mitochondrial large ribosomal subunit"/>
    <property type="evidence" value="ECO:0007669"/>
    <property type="project" value="TreeGrafter"/>
</dbReference>
<keyword evidence="3 7" id="KW-0687">Ribonucleoprotein</keyword>
<dbReference type="InterPro" id="IPR036769">
    <property type="entry name" value="Ribosomal_uL11_C_sf"/>
</dbReference>
<protein>
    <recommendedName>
        <fullName evidence="5">Large ribosomal subunit protein uL11m</fullName>
    </recommendedName>
    <alternativeName>
        <fullName evidence="6">39S ribosomal protein L11, mitochondrial</fullName>
    </alternativeName>
</protein>
<dbReference type="FunFam" id="3.30.1550.10:FF:000012">
    <property type="entry name" value="Probable 39S ribosomal protein L11, mitochondrial"/>
    <property type="match status" value="1"/>
</dbReference>
<feature type="domain" description="Large ribosomal subunit protein uL11 N-terminal" evidence="9">
    <location>
        <begin position="51"/>
        <end position="108"/>
    </location>
</feature>
<feature type="domain" description="Large ribosomal subunit protein uL11 C-terminal" evidence="8">
    <location>
        <begin position="114"/>
        <end position="182"/>
    </location>
</feature>
<dbReference type="Gene3D" id="1.10.10.250">
    <property type="entry name" value="Ribosomal protein L11, C-terminal domain"/>
    <property type="match status" value="1"/>
</dbReference>
<name>A0A8S1HUN0_9PELO</name>
<dbReference type="Pfam" id="PF03946">
    <property type="entry name" value="Ribosomal_L11_N"/>
    <property type="match status" value="1"/>
</dbReference>
<dbReference type="InterPro" id="IPR036796">
    <property type="entry name" value="Ribosomal_uL11_N_sf"/>
</dbReference>
<dbReference type="CDD" id="cd00349">
    <property type="entry name" value="Ribosomal_L11"/>
    <property type="match status" value="1"/>
</dbReference>
<evidence type="ECO:0000256" key="4">
    <source>
        <dbReference type="ARBA" id="ARBA00038782"/>
    </source>
</evidence>
<evidence type="ECO:0000259" key="8">
    <source>
        <dbReference type="Pfam" id="PF00298"/>
    </source>
</evidence>
<evidence type="ECO:0000256" key="7">
    <source>
        <dbReference type="RuleBase" id="RU003978"/>
    </source>
</evidence>
<dbReference type="PANTHER" id="PTHR11661">
    <property type="entry name" value="60S RIBOSOMAL PROTEIN L12"/>
    <property type="match status" value="1"/>
</dbReference>
<dbReference type="InterPro" id="IPR020784">
    <property type="entry name" value="Ribosomal_uL11_N"/>
</dbReference>
<dbReference type="HAMAP" id="MF_00736">
    <property type="entry name" value="Ribosomal_uL11"/>
    <property type="match status" value="1"/>
</dbReference>
<dbReference type="OrthoDB" id="1091498at2759"/>
<dbReference type="AlphaFoldDB" id="A0A8S1HUN0"/>